<dbReference type="Pfam" id="PF00643">
    <property type="entry name" value="zf-B_box"/>
    <property type="match status" value="1"/>
</dbReference>
<dbReference type="PANTHER" id="PTHR25462:SF296">
    <property type="entry name" value="MEIOTIC P26, ISOFORM F"/>
    <property type="match status" value="1"/>
</dbReference>
<dbReference type="AlphaFoldDB" id="A0A6J8E9J0"/>
<sequence>MAQCSVRSCEIYENSLGSRYCTDCEQFCGISHLKTKPCRNHIFQNADAANQEVKTPICKQHGEKFTYYCNTCTSLTCNICFPTTHNKHDFCLVDAAASKARSALDKDVLATEDSIGRAKEKIISSRLALTNFEDEAEKVKKDIVERVVVIVNAINDTKDDYLKSIEEHTFKESQKLKQEILESKKATENGRELLNKVKSSIAGENNVMLLVSLSDNTKTLKTISRTSPETTIPHMIQFYLVLTRPEAEKLIGDINITTPNTIIKEADIVSFIKPNTTIKVGDRVRLKPSIKKSNTSLNLAVKYRKGFIYSMEQCSYKISPWSGCLSEVELA</sequence>
<gene>
    <name evidence="3" type="ORF">MCOR_49442</name>
</gene>
<dbReference type="CDD" id="cd19756">
    <property type="entry name" value="Bbox2"/>
    <property type="match status" value="1"/>
</dbReference>
<evidence type="ECO:0000313" key="4">
    <source>
        <dbReference type="Proteomes" id="UP000507470"/>
    </source>
</evidence>
<dbReference type="SMART" id="SM00336">
    <property type="entry name" value="BBOX"/>
    <property type="match status" value="1"/>
</dbReference>
<dbReference type="Proteomes" id="UP000507470">
    <property type="component" value="Unassembled WGS sequence"/>
</dbReference>
<dbReference type="Gene3D" id="3.30.160.60">
    <property type="entry name" value="Classic Zinc Finger"/>
    <property type="match status" value="1"/>
</dbReference>
<keyword evidence="4" id="KW-1185">Reference proteome</keyword>
<dbReference type="PROSITE" id="PS50119">
    <property type="entry name" value="ZF_BBOX"/>
    <property type="match status" value="1"/>
</dbReference>
<reference evidence="3 4" key="1">
    <citation type="submission" date="2020-06" db="EMBL/GenBank/DDBJ databases">
        <authorList>
            <person name="Li R."/>
            <person name="Bekaert M."/>
        </authorList>
    </citation>
    <scope>NUCLEOTIDE SEQUENCE [LARGE SCALE GENOMIC DNA]</scope>
    <source>
        <strain evidence="4">wild</strain>
    </source>
</reference>
<organism evidence="3 4">
    <name type="scientific">Mytilus coruscus</name>
    <name type="common">Sea mussel</name>
    <dbReference type="NCBI Taxonomy" id="42192"/>
    <lineage>
        <taxon>Eukaryota</taxon>
        <taxon>Metazoa</taxon>
        <taxon>Spiralia</taxon>
        <taxon>Lophotrochozoa</taxon>
        <taxon>Mollusca</taxon>
        <taxon>Bivalvia</taxon>
        <taxon>Autobranchia</taxon>
        <taxon>Pteriomorphia</taxon>
        <taxon>Mytilida</taxon>
        <taxon>Mytiloidea</taxon>
        <taxon>Mytilidae</taxon>
        <taxon>Mytilinae</taxon>
        <taxon>Mytilus</taxon>
    </lineage>
</organism>
<evidence type="ECO:0000259" key="2">
    <source>
        <dbReference type="PROSITE" id="PS50119"/>
    </source>
</evidence>
<proteinExistence type="predicted"/>
<dbReference type="GO" id="GO:0005654">
    <property type="term" value="C:nucleoplasm"/>
    <property type="evidence" value="ECO:0007669"/>
    <property type="project" value="TreeGrafter"/>
</dbReference>
<dbReference type="InterPro" id="IPR047153">
    <property type="entry name" value="TRIM45/56/19-like"/>
</dbReference>
<keyword evidence="1" id="KW-0479">Metal-binding</keyword>
<protein>
    <recommendedName>
        <fullName evidence="2">B box-type domain-containing protein</fullName>
    </recommendedName>
</protein>
<dbReference type="EMBL" id="CACVKT020008717">
    <property type="protein sequence ID" value="CAC5416868.1"/>
    <property type="molecule type" value="Genomic_DNA"/>
</dbReference>
<dbReference type="GO" id="GO:0061630">
    <property type="term" value="F:ubiquitin protein ligase activity"/>
    <property type="evidence" value="ECO:0007669"/>
    <property type="project" value="TreeGrafter"/>
</dbReference>
<accession>A0A6J8E9J0</accession>
<dbReference type="InterPro" id="IPR000315">
    <property type="entry name" value="Znf_B-box"/>
</dbReference>
<evidence type="ECO:0000256" key="1">
    <source>
        <dbReference type="PROSITE-ProRule" id="PRU00024"/>
    </source>
</evidence>
<dbReference type="OrthoDB" id="6055909at2759"/>
<keyword evidence="1" id="KW-0863">Zinc-finger</keyword>
<feature type="domain" description="B box-type" evidence="2">
    <location>
        <begin position="53"/>
        <end position="93"/>
    </location>
</feature>
<keyword evidence="1" id="KW-0862">Zinc</keyword>
<dbReference type="SUPFAM" id="SSF57845">
    <property type="entry name" value="B-box zinc-binding domain"/>
    <property type="match status" value="1"/>
</dbReference>
<dbReference type="GO" id="GO:0008270">
    <property type="term" value="F:zinc ion binding"/>
    <property type="evidence" value="ECO:0007669"/>
    <property type="project" value="UniProtKB-KW"/>
</dbReference>
<dbReference type="PANTHER" id="PTHR25462">
    <property type="entry name" value="BONUS, ISOFORM C-RELATED"/>
    <property type="match status" value="1"/>
</dbReference>
<name>A0A6J8E9J0_MYTCO</name>
<evidence type="ECO:0000313" key="3">
    <source>
        <dbReference type="EMBL" id="CAC5416868.1"/>
    </source>
</evidence>